<keyword evidence="2" id="KW-1185">Reference proteome</keyword>
<dbReference type="AlphaFoldDB" id="A0AAE1AHD0"/>
<proteinExistence type="predicted"/>
<dbReference type="EMBL" id="JAWDGP010001944">
    <property type="protein sequence ID" value="KAK3786777.1"/>
    <property type="molecule type" value="Genomic_DNA"/>
</dbReference>
<accession>A0AAE1AHD0</accession>
<evidence type="ECO:0000313" key="1">
    <source>
        <dbReference type="EMBL" id="KAK3786777.1"/>
    </source>
</evidence>
<evidence type="ECO:0000313" key="2">
    <source>
        <dbReference type="Proteomes" id="UP001283361"/>
    </source>
</evidence>
<sequence>MARTDPCDSRQPCGRTEATLEISDQSTDHHCDRSLQHTDWFESGARCRGDAVLPTLAEASLVPRHLNSPSRRGLS</sequence>
<name>A0AAE1AHD0_9GAST</name>
<reference evidence="1" key="1">
    <citation type="journal article" date="2023" name="G3 (Bethesda)">
        <title>A reference genome for the long-term kleptoplast-retaining sea slug Elysia crispata morphotype clarki.</title>
        <authorList>
            <person name="Eastman K.E."/>
            <person name="Pendleton A.L."/>
            <person name="Shaikh M.A."/>
            <person name="Suttiyut T."/>
            <person name="Ogas R."/>
            <person name="Tomko P."/>
            <person name="Gavelis G."/>
            <person name="Widhalm J.R."/>
            <person name="Wisecaver J.H."/>
        </authorList>
    </citation>
    <scope>NUCLEOTIDE SEQUENCE</scope>
    <source>
        <strain evidence="1">ECLA1</strain>
    </source>
</reference>
<gene>
    <name evidence="1" type="ORF">RRG08_061328</name>
</gene>
<protein>
    <submittedName>
        <fullName evidence="1">Uncharacterized protein</fullName>
    </submittedName>
</protein>
<dbReference type="Proteomes" id="UP001283361">
    <property type="component" value="Unassembled WGS sequence"/>
</dbReference>
<comment type="caution">
    <text evidence="1">The sequence shown here is derived from an EMBL/GenBank/DDBJ whole genome shotgun (WGS) entry which is preliminary data.</text>
</comment>
<organism evidence="1 2">
    <name type="scientific">Elysia crispata</name>
    <name type="common">lettuce slug</name>
    <dbReference type="NCBI Taxonomy" id="231223"/>
    <lineage>
        <taxon>Eukaryota</taxon>
        <taxon>Metazoa</taxon>
        <taxon>Spiralia</taxon>
        <taxon>Lophotrochozoa</taxon>
        <taxon>Mollusca</taxon>
        <taxon>Gastropoda</taxon>
        <taxon>Heterobranchia</taxon>
        <taxon>Euthyneura</taxon>
        <taxon>Panpulmonata</taxon>
        <taxon>Sacoglossa</taxon>
        <taxon>Placobranchoidea</taxon>
        <taxon>Plakobranchidae</taxon>
        <taxon>Elysia</taxon>
    </lineage>
</organism>